<protein>
    <recommendedName>
        <fullName evidence="4">Ribosomal protein L1</fullName>
    </recommendedName>
</protein>
<proteinExistence type="predicted"/>
<dbReference type="Proteomes" id="UP001372834">
    <property type="component" value="Unassembled WGS sequence"/>
</dbReference>
<dbReference type="InterPro" id="IPR028364">
    <property type="entry name" value="Ribosomal_uL1/biogenesis"/>
</dbReference>
<gene>
    <name evidence="2" type="ORF">RUM43_005088</name>
</gene>
<dbReference type="SUPFAM" id="SSF56808">
    <property type="entry name" value="Ribosomal protein L1"/>
    <property type="match status" value="1"/>
</dbReference>
<feature type="compositionally biased region" description="Basic residues" evidence="1">
    <location>
        <begin position="487"/>
        <end position="499"/>
    </location>
</feature>
<dbReference type="AlphaFoldDB" id="A0AAN8SBL4"/>
<evidence type="ECO:0000313" key="3">
    <source>
        <dbReference type="Proteomes" id="UP001372834"/>
    </source>
</evidence>
<feature type="compositionally biased region" description="Acidic residues" evidence="1">
    <location>
        <begin position="382"/>
        <end position="392"/>
    </location>
</feature>
<reference evidence="2 3" key="1">
    <citation type="submission" date="2023-10" db="EMBL/GenBank/DDBJ databases">
        <title>Genomes of two closely related lineages of the louse Polyplax serrata with different host specificities.</title>
        <authorList>
            <person name="Martinu J."/>
            <person name="Tarabai H."/>
            <person name="Stefka J."/>
            <person name="Hypsa V."/>
        </authorList>
    </citation>
    <scope>NUCLEOTIDE SEQUENCE [LARGE SCALE GENOMIC DNA]</scope>
    <source>
        <strain evidence="2">HR10_N</strain>
    </source>
</reference>
<sequence length="499" mass="56670">MKDLNKDIKNSLDVLLKLENAKSNKNDLFGKEKSVCLRISLFRIPKVYSTKRKYLKLRHSRFGSDPEICLFVPNRRDKFDYKISVDESIEITIDYYTNFLRKHKVEGIKTIMPIKQLKSEYSPYELRRKLVNRFDLFLCKTSLLYNPKFISALGKEPLGVSFPSVEAPYDPSLNKSIKKLLMSTTFKIKPFSDNYAVPFGTLSQSPSELMDNLKTVVKQIMEGDAIPGGFQNVRAMYLGTSTVGAVPLYICEDVPQNMKTPRLKSRRKGMRTAEGEITTLPGKKVMVKRTGEVIIEKLMTNNSNQKSEVEESSDDESDIDEGSDTEELFPASKTIDDDDDDVAFKAKTSENDNSESDEDDEEIEKRERRLLEESNRIKGQDEDQADDDESESEAPPKKQRKLDKNASKGGQSQKKLQRLQSEAKKNQSKLDKKAKIKSPKVVNGKEKGSAEKVTKPKRLKINIKNKTNKKGVSEKGKKSATIPKMSPKAKAKVNRNRTK</sequence>
<organism evidence="2 3">
    <name type="scientific">Polyplax serrata</name>
    <name type="common">Common mouse louse</name>
    <dbReference type="NCBI Taxonomy" id="468196"/>
    <lineage>
        <taxon>Eukaryota</taxon>
        <taxon>Metazoa</taxon>
        <taxon>Ecdysozoa</taxon>
        <taxon>Arthropoda</taxon>
        <taxon>Hexapoda</taxon>
        <taxon>Insecta</taxon>
        <taxon>Pterygota</taxon>
        <taxon>Neoptera</taxon>
        <taxon>Paraneoptera</taxon>
        <taxon>Psocodea</taxon>
        <taxon>Troctomorpha</taxon>
        <taxon>Phthiraptera</taxon>
        <taxon>Anoplura</taxon>
        <taxon>Polyplacidae</taxon>
        <taxon>Polyplax</taxon>
    </lineage>
</organism>
<feature type="compositionally biased region" description="Basic and acidic residues" evidence="1">
    <location>
        <begin position="363"/>
        <end position="381"/>
    </location>
</feature>
<feature type="compositionally biased region" description="Acidic residues" evidence="1">
    <location>
        <begin position="310"/>
        <end position="327"/>
    </location>
</feature>
<feature type="compositionally biased region" description="Polar residues" evidence="1">
    <location>
        <begin position="408"/>
        <end position="420"/>
    </location>
</feature>
<name>A0AAN8SBL4_POLSC</name>
<dbReference type="Pfam" id="PF00687">
    <property type="entry name" value="Ribosomal_L1"/>
    <property type="match status" value="1"/>
</dbReference>
<evidence type="ECO:0000313" key="2">
    <source>
        <dbReference type="EMBL" id="KAK6643578.1"/>
    </source>
</evidence>
<dbReference type="InterPro" id="IPR023674">
    <property type="entry name" value="Ribosomal_uL1-like"/>
</dbReference>
<feature type="compositionally biased region" description="Acidic residues" evidence="1">
    <location>
        <begin position="352"/>
        <end position="362"/>
    </location>
</feature>
<comment type="caution">
    <text evidence="2">The sequence shown here is derived from an EMBL/GenBank/DDBJ whole genome shotgun (WGS) entry which is preliminary data.</text>
</comment>
<feature type="compositionally biased region" description="Basic residues" evidence="1">
    <location>
        <begin position="455"/>
        <end position="469"/>
    </location>
</feature>
<evidence type="ECO:0000256" key="1">
    <source>
        <dbReference type="SAM" id="MobiDB-lite"/>
    </source>
</evidence>
<accession>A0AAN8SBL4</accession>
<feature type="region of interest" description="Disordered" evidence="1">
    <location>
        <begin position="298"/>
        <end position="499"/>
    </location>
</feature>
<dbReference type="EMBL" id="JAWJWE010000002">
    <property type="protein sequence ID" value="KAK6643578.1"/>
    <property type="molecule type" value="Genomic_DNA"/>
</dbReference>
<feature type="compositionally biased region" description="Basic and acidic residues" evidence="1">
    <location>
        <begin position="421"/>
        <end position="433"/>
    </location>
</feature>
<evidence type="ECO:0008006" key="4">
    <source>
        <dbReference type="Google" id="ProtNLM"/>
    </source>
</evidence>
<feature type="compositionally biased region" description="Basic and acidic residues" evidence="1">
    <location>
        <begin position="443"/>
        <end position="454"/>
    </location>
</feature>